<evidence type="ECO:0000313" key="16">
    <source>
        <dbReference type="EMBL" id="EFR42747.1"/>
    </source>
</evidence>
<evidence type="ECO:0000259" key="11">
    <source>
        <dbReference type="Pfam" id="PF04560"/>
    </source>
</evidence>
<dbReference type="Gene3D" id="3.90.1100.10">
    <property type="match status" value="1"/>
</dbReference>
<evidence type="ECO:0000256" key="2">
    <source>
        <dbReference type="ARBA" id="ARBA00022478"/>
    </source>
</evidence>
<dbReference type="Gene3D" id="3.90.1110.10">
    <property type="entry name" value="RNA polymerase Rpb2, domain 2"/>
    <property type="match status" value="1"/>
</dbReference>
<organism evidence="16 17">
    <name type="scientific">Dialister micraerophilus UPII 345-E</name>
    <dbReference type="NCBI Taxonomy" id="910314"/>
    <lineage>
        <taxon>Bacteria</taxon>
        <taxon>Bacillati</taxon>
        <taxon>Bacillota</taxon>
        <taxon>Negativicutes</taxon>
        <taxon>Veillonellales</taxon>
        <taxon>Veillonellaceae</taxon>
        <taxon>Dialister</taxon>
    </lineage>
</organism>
<evidence type="ECO:0000256" key="9">
    <source>
        <dbReference type="SAM" id="MobiDB-lite"/>
    </source>
</evidence>
<dbReference type="GO" id="GO:0000428">
    <property type="term" value="C:DNA-directed RNA polymerase complex"/>
    <property type="evidence" value="ECO:0007669"/>
    <property type="project" value="UniProtKB-KW"/>
</dbReference>
<comment type="function">
    <text evidence="1 7">DNA-dependent RNA polymerase catalyzes the transcription of DNA into RNA using the four ribonucleoside triphosphates as substrates.</text>
</comment>
<evidence type="ECO:0000256" key="5">
    <source>
        <dbReference type="ARBA" id="ARBA00023163"/>
    </source>
</evidence>
<evidence type="ECO:0000259" key="13">
    <source>
        <dbReference type="Pfam" id="PF04563"/>
    </source>
</evidence>
<dbReference type="Gene3D" id="2.30.150.10">
    <property type="entry name" value="DNA-directed RNA polymerase, beta subunit, external 1 domain"/>
    <property type="match status" value="1"/>
</dbReference>
<evidence type="ECO:0000259" key="12">
    <source>
        <dbReference type="Pfam" id="PF04561"/>
    </source>
</evidence>
<dbReference type="Pfam" id="PF10385">
    <property type="entry name" value="RNA_pol_Rpb2_45"/>
    <property type="match status" value="1"/>
</dbReference>
<name>E4L8Z2_9FIRM</name>
<dbReference type="GO" id="GO:0003899">
    <property type="term" value="F:DNA-directed RNA polymerase activity"/>
    <property type="evidence" value="ECO:0007669"/>
    <property type="project" value="UniProtKB-UniRule"/>
</dbReference>
<feature type="region of interest" description="Disordered" evidence="9">
    <location>
        <begin position="1227"/>
        <end position="1263"/>
    </location>
</feature>
<dbReference type="AlphaFoldDB" id="E4L8Z2"/>
<dbReference type="NCBIfam" id="NF001616">
    <property type="entry name" value="PRK00405.1"/>
    <property type="match status" value="1"/>
</dbReference>
<evidence type="ECO:0000313" key="17">
    <source>
        <dbReference type="Proteomes" id="UP000004594"/>
    </source>
</evidence>
<dbReference type="InterPro" id="IPR042107">
    <property type="entry name" value="DNA-dir_RNA_pol_bsu_ext_1_sf"/>
</dbReference>
<feature type="domain" description="RNA polymerase Rpb2" evidence="12">
    <location>
        <begin position="147"/>
        <end position="289"/>
    </location>
</feature>
<dbReference type="NCBIfam" id="TIGR02013">
    <property type="entry name" value="rpoB"/>
    <property type="match status" value="1"/>
</dbReference>
<dbReference type="eggNOG" id="COG0085">
    <property type="taxonomic scope" value="Bacteria"/>
</dbReference>
<dbReference type="InterPro" id="IPR010243">
    <property type="entry name" value="RNA_pol_bsu_bac"/>
</dbReference>
<dbReference type="GO" id="GO:0006351">
    <property type="term" value="P:DNA-templated transcription"/>
    <property type="evidence" value="ECO:0007669"/>
    <property type="project" value="UniProtKB-UniRule"/>
</dbReference>
<dbReference type="EMBL" id="AENT01000017">
    <property type="protein sequence ID" value="EFR42747.1"/>
    <property type="molecule type" value="Genomic_DNA"/>
</dbReference>
<evidence type="ECO:0000256" key="7">
    <source>
        <dbReference type="HAMAP-Rule" id="MF_01321"/>
    </source>
</evidence>
<dbReference type="Proteomes" id="UP000004594">
    <property type="component" value="Unassembled WGS sequence"/>
</dbReference>
<dbReference type="InterPro" id="IPR019462">
    <property type="entry name" value="DNA-dir_RNA_pol_bsu_external_1"/>
</dbReference>
<dbReference type="InterPro" id="IPR015712">
    <property type="entry name" value="DNA-dir_RNA_pol_su2"/>
</dbReference>
<dbReference type="InterPro" id="IPR007642">
    <property type="entry name" value="RNA_pol_Rpb2_2"/>
</dbReference>
<dbReference type="InterPro" id="IPR007641">
    <property type="entry name" value="RNA_pol_Rpb2_7"/>
</dbReference>
<dbReference type="InterPro" id="IPR037034">
    <property type="entry name" value="RNA_pol_Rpb2_2_sf"/>
</dbReference>
<feature type="domain" description="RNA polymerase beta subunit protrusion" evidence="13">
    <location>
        <begin position="43"/>
        <end position="443"/>
    </location>
</feature>
<keyword evidence="2 7" id="KW-0240">DNA-directed RNA polymerase</keyword>
<dbReference type="Gene3D" id="2.40.50.100">
    <property type="match status" value="1"/>
</dbReference>
<gene>
    <name evidence="7 16" type="primary">rpoB</name>
    <name evidence="16" type="ORF">HMPREF9220_0549</name>
</gene>
<evidence type="ECO:0000256" key="4">
    <source>
        <dbReference type="ARBA" id="ARBA00022695"/>
    </source>
</evidence>
<evidence type="ECO:0000259" key="10">
    <source>
        <dbReference type="Pfam" id="PF00562"/>
    </source>
</evidence>
<dbReference type="Gene3D" id="3.90.1800.10">
    <property type="entry name" value="RNA polymerase alpha subunit dimerisation domain"/>
    <property type="match status" value="1"/>
</dbReference>
<feature type="domain" description="DNA-directed RNA polymerase beta subunit external 1" evidence="15">
    <location>
        <begin position="536"/>
        <end position="603"/>
    </location>
</feature>
<dbReference type="InterPro" id="IPR037033">
    <property type="entry name" value="DNA-dir_RNAP_su2_hyb_sf"/>
</dbReference>
<evidence type="ECO:0000256" key="1">
    <source>
        <dbReference type="ARBA" id="ARBA00004026"/>
    </source>
</evidence>
<feature type="domain" description="RNA polymerase Rpb2" evidence="12">
    <location>
        <begin position="359"/>
        <end position="399"/>
    </location>
</feature>
<evidence type="ECO:0000256" key="8">
    <source>
        <dbReference type="RuleBase" id="RU000434"/>
    </source>
</evidence>
<proteinExistence type="inferred from homology"/>
<dbReference type="Pfam" id="PF00562">
    <property type="entry name" value="RNA_pol_Rpb2_6"/>
    <property type="match status" value="1"/>
</dbReference>
<dbReference type="InterPro" id="IPR007645">
    <property type="entry name" value="RNA_pol_Rpb2_3"/>
</dbReference>
<dbReference type="FunFam" id="3.90.1800.10:FF:000001">
    <property type="entry name" value="DNA-directed RNA polymerase subunit beta"/>
    <property type="match status" value="1"/>
</dbReference>
<dbReference type="GO" id="GO:0032549">
    <property type="term" value="F:ribonucleoside binding"/>
    <property type="evidence" value="ECO:0007669"/>
    <property type="project" value="InterPro"/>
</dbReference>
<evidence type="ECO:0000256" key="6">
    <source>
        <dbReference type="ARBA" id="ARBA00048552"/>
    </source>
</evidence>
<comment type="subunit">
    <text evidence="7">The RNAP catalytic core consists of 2 alpha, 1 beta, 1 beta' and 1 omega subunit. When a sigma factor is associated with the core the holoenzyme is formed, which can initiate transcription.</text>
</comment>
<dbReference type="InterPro" id="IPR007644">
    <property type="entry name" value="RNA_pol_bsu_protrusion"/>
</dbReference>
<evidence type="ECO:0000256" key="3">
    <source>
        <dbReference type="ARBA" id="ARBA00022679"/>
    </source>
</evidence>
<keyword evidence="5 7" id="KW-0804">Transcription</keyword>
<dbReference type="HAMAP" id="MF_01321">
    <property type="entry name" value="RNApol_bact_RpoB"/>
    <property type="match status" value="1"/>
</dbReference>
<dbReference type="SUPFAM" id="SSF64484">
    <property type="entry name" value="beta and beta-prime subunits of DNA dependent RNA-polymerase"/>
    <property type="match status" value="1"/>
</dbReference>
<dbReference type="Pfam" id="PF04565">
    <property type="entry name" value="RNA_pol_Rpb2_3"/>
    <property type="match status" value="1"/>
</dbReference>
<keyword evidence="3 7" id="KW-0808">Transferase</keyword>
<dbReference type="Gene3D" id="2.40.270.10">
    <property type="entry name" value="DNA-directed RNA polymerase, subunit 2, domain 6"/>
    <property type="match status" value="2"/>
</dbReference>
<dbReference type="Pfam" id="PF04560">
    <property type="entry name" value="RNA_pol_Rpb2_7"/>
    <property type="match status" value="1"/>
</dbReference>
<dbReference type="Pfam" id="PF04561">
    <property type="entry name" value="RNA_pol_Rpb2_2"/>
    <property type="match status" value="2"/>
</dbReference>
<dbReference type="CDD" id="cd00653">
    <property type="entry name" value="RNA_pol_B_RPB2"/>
    <property type="match status" value="1"/>
</dbReference>
<feature type="domain" description="DNA-directed RNA polymerase subunit 2 hybrid-binding" evidence="10">
    <location>
        <begin position="665"/>
        <end position="1083"/>
    </location>
</feature>
<accession>E4L8Z2</accession>
<comment type="similarity">
    <text evidence="7 8">Belongs to the RNA polymerase beta chain family.</text>
</comment>
<dbReference type="EC" id="2.7.7.6" evidence="7"/>
<keyword evidence="4 7" id="KW-0548">Nucleotidyltransferase</keyword>
<sequence length="1263" mass="141497">MRHGMPKSKMFRPVQVGKRKRYTYARSQEVLEMPHLLDLQTRSYDWFKAEGLKDVFADISPIEDGAHKWALYFGSYSFGKEKYNIEECKSRDATYCAPLHVQVRLVNKESGEIKEHELFMGDFPIMTDTGTFIINGAERVIVSQLVRSPGVYYKKELDTFGKEIYNAQIIPNRGAWIELETDAGGVISVRIDRNRKMPVTVLVRALGYSSNDEILNLFDHDIHIIKTLEKDSTTSTEEALLEIYRKLRPGEPATVESGTTLLNNFFYDPRRYDLAKVGRYKLNKKLSWKNRLLGNRTEGPIVNTETGEIVIDADSYIDKEAIELLDKSGVFANTDQVEVMTQKEDGTPVKVICSSGNREDNFRILERADIIAYIDYLLNMMQGYGSVDDIDHLGNRRVRCVGELLQNQFRIGLSRMERVVRERMTTQDQDKMTPQVLVNIRPVVAAIKEFFGSSQLSQFMDQTNPLAELTHKRRLSALGPGGLSRERAGFEVRDVHYSHYGRMCPVETPEGPNIGLISSLSNYGIINKYGLIETPYRLIDKKAHRVTNECKYYTADVEDSLVIAQASEPLDEEGRFVHKNVASRHGADVLEADSAEVDLMDVSPKQVVSIGTSLIPFLEHDDTNRALMGANMQRQAVPLLRPEAPLVGTGMEWVAAQDSGVCLLAKRSGVVERVTGKKIVVRADNGELDTYELTKFLRSNQSTCINQRPLVYKGDRVETGSTLADGMATDGGELALGHNVLVAFVSWEGYNHEDAVLISERLCKDDLYTSIHIEEYECDARDTKLGEEEITRQLSSVSEDAVRYLDENGIIMVGADVRPGDILVGKVTPKGETELTPEERLLRAIFGDKEREVRDTSLRVPHGEFGKVVDVKVFTRENGDELAPGVNKLVRVYIAQKRKIREGDKMAGRHGNKCVCSRILPVEDMPFTPDGRPVDLVLNPLGVPSRMNIGQILEIHLSWACHMLGEEIKKNPKEVEKRLRALGYDFDKYGMPEPDESGIHIATPVFDGCRDEDLAATLKAAGLPETGKSVIYDGRTGEKLDGPVTIGWKYMLKLHHLVDDKIHARSTGPYSLVTQQPLGGKAQFGGQRFGEMEVWALEAYGAAYTLQEILTVKSDDVVGRVKAYEKIVKGQNIPSPGVPESFKVLMKELQSIGLDVRVLNENGDDVILKELDENEYDSGNEHEKLYKAPEENKEEKEDIKKLIEGDDALIHSRSVFETGMSGENVVENNDVASFNDVQNMDTDVPSDGGFVPGDFESDDGQDS</sequence>
<dbReference type="PANTHER" id="PTHR20856">
    <property type="entry name" value="DNA-DIRECTED RNA POLYMERASE I SUBUNIT 2"/>
    <property type="match status" value="1"/>
</dbReference>
<comment type="caution">
    <text evidence="16">The sequence shown here is derived from an EMBL/GenBank/DDBJ whole genome shotgun (WGS) entry which is preliminary data.</text>
</comment>
<reference evidence="16 17" key="1">
    <citation type="submission" date="2010-11" db="EMBL/GenBank/DDBJ databases">
        <authorList>
            <person name="Durkin A.S."/>
            <person name="Madupu R."/>
            <person name="Torralba M."/>
            <person name="Gillis M."/>
            <person name="Methe B."/>
            <person name="Sutton G."/>
            <person name="Nelson K.E."/>
        </authorList>
    </citation>
    <scope>NUCLEOTIDE SEQUENCE [LARGE SCALE GENOMIC DNA]</scope>
    <source>
        <strain evidence="16 17">UPII 345-E</strain>
    </source>
</reference>
<protein>
    <recommendedName>
        <fullName evidence="7">DNA-directed RNA polymerase subunit beta</fullName>
        <shortName evidence="7">RNAP subunit beta</shortName>
        <ecNumber evidence="7">2.7.7.6</ecNumber>
    </recommendedName>
    <alternativeName>
        <fullName evidence="7">RNA polymerase subunit beta</fullName>
    </alternativeName>
    <alternativeName>
        <fullName evidence="7">Transcriptase subunit beta</fullName>
    </alternativeName>
</protein>
<feature type="domain" description="RNA polymerase Rpb2" evidence="14">
    <location>
        <begin position="458"/>
        <end position="523"/>
    </location>
</feature>
<feature type="domain" description="RNA polymerase Rpb2" evidence="11">
    <location>
        <begin position="1085"/>
        <end position="1160"/>
    </location>
</feature>
<comment type="catalytic activity">
    <reaction evidence="6 7">
        <text>RNA(n) + a ribonucleoside 5'-triphosphate = RNA(n+1) + diphosphate</text>
        <dbReference type="Rhea" id="RHEA:21248"/>
        <dbReference type="Rhea" id="RHEA-COMP:14527"/>
        <dbReference type="Rhea" id="RHEA-COMP:17342"/>
        <dbReference type="ChEBI" id="CHEBI:33019"/>
        <dbReference type="ChEBI" id="CHEBI:61557"/>
        <dbReference type="ChEBI" id="CHEBI:140395"/>
        <dbReference type="EC" id="2.7.7.6"/>
    </reaction>
</comment>
<dbReference type="GO" id="GO:0003677">
    <property type="term" value="F:DNA binding"/>
    <property type="evidence" value="ECO:0007669"/>
    <property type="project" value="UniProtKB-UniRule"/>
</dbReference>
<evidence type="ECO:0000259" key="14">
    <source>
        <dbReference type="Pfam" id="PF04565"/>
    </source>
</evidence>
<dbReference type="InterPro" id="IPR007120">
    <property type="entry name" value="DNA-dir_RNAP_su2_dom"/>
</dbReference>
<evidence type="ECO:0000259" key="15">
    <source>
        <dbReference type="Pfam" id="PF10385"/>
    </source>
</evidence>
<dbReference type="Pfam" id="PF04563">
    <property type="entry name" value="RNA_pol_Rpb2_1"/>
    <property type="match status" value="1"/>
</dbReference>
<feature type="compositionally biased region" description="Polar residues" evidence="9">
    <location>
        <begin position="1227"/>
        <end position="1241"/>
    </location>
</feature>